<feature type="transmembrane region" description="Helical" evidence="1">
    <location>
        <begin position="264"/>
        <end position="281"/>
    </location>
</feature>
<evidence type="ECO:0000256" key="1">
    <source>
        <dbReference type="SAM" id="Phobius"/>
    </source>
</evidence>
<feature type="transmembrane region" description="Helical" evidence="1">
    <location>
        <begin position="362"/>
        <end position="382"/>
    </location>
</feature>
<keyword evidence="1" id="KW-0812">Transmembrane</keyword>
<feature type="transmembrane region" description="Helical" evidence="1">
    <location>
        <begin position="324"/>
        <end position="342"/>
    </location>
</feature>
<keyword evidence="1" id="KW-1133">Transmembrane helix</keyword>
<organism evidence="2 3">
    <name type="scientific">Paraflavisolibacter caeni</name>
    <dbReference type="NCBI Taxonomy" id="2982496"/>
    <lineage>
        <taxon>Bacteria</taxon>
        <taxon>Pseudomonadati</taxon>
        <taxon>Bacteroidota</taxon>
        <taxon>Chitinophagia</taxon>
        <taxon>Chitinophagales</taxon>
        <taxon>Chitinophagaceae</taxon>
        <taxon>Paraflavisolibacter</taxon>
    </lineage>
</organism>
<evidence type="ECO:0008006" key="4">
    <source>
        <dbReference type="Google" id="ProtNLM"/>
    </source>
</evidence>
<feature type="transmembrane region" description="Helical" evidence="1">
    <location>
        <begin position="170"/>
        <end position="189"/>
    </location>
</feature>
<feature type="transmembrane region" description="Helical" evidence="1">
    <location>
        <begin position="196"/>
        <end position="226"/>
    </location>
</feature>
<accession>A0A9X3BI79</accession>
<gene>
    <name evidence="2" type="ORF">OCK74_17160</name>
</gene>
<evidence type="ECO:0000313" key="3">
    <source>
        <dbReference type="Proteomes" id="UP001155483"/>
    </source>
</evidence>
<proteinExistence type="predicted"/>
<keyword evidence="1" id="KW-0472">Membrane</keyword>
<feature type="transmembrane region" description="Helical" evidence="1">
    <location>
        <begin position="42"/>
        <end position="63"/>
    </location>
</feature>
<feature type="transmembrane region" description="Helical" evidence="1">
    <location>
        <begin position="137"/>
        <end position="158"/>
    </location>
</feature>
<reference evidence="2" key="2">
    <citation type="submission" date="2023-04" db="EMBL/GenBank/DDBJ databases">
        <title>Paracnuella aquatica gen. nov., sp. nov., a member of the family Chitinophagaceae isolated from a hot spring.</title>
        <authorList>
            <person name="Wang C."/>
        </authorList>
    </citation>
    <scope>NUCLEOTIDE SEQUENCE</scope>
    <source>
        <strain evidence="2">LB-8</strain>
    </source>
</reference>
<reference evidence="2" key="1">
    <citation type="submission" date="2022-09" db="EMBL/GenBank/DDBJ databases">
        <authorList>
            <person name="Yuan C."/>
            <person name="Ke Z."/>
        </authorList>
    </citation>
    <scope>NUCLEOTIDE SEQUENCE</scope>
    <source>
        <strain evidence="2">LB-8</strain>
    </source>
</reference>
<keyword evidence="3" id="KW-1185">Reference proteome</keyword>
<protein>
    <recommendedName>
        <fullName evidence="4">O-antigen ligase domain-containing protein</fullName>
    </recommendedName>
</protein>
<comment type="caution">
    <text evidence="2">The sequence shown here is derived from an EMBL/GenBank/DDBJ whole genome shotgun (WGS) entry which is preliminary data.</text>
</comment>
<dbReference type="EMBL" id="JAOTIF010000015">
    <property type="protein sequence ID" value="MCU7550852.1"/>
    <property type="molecule type" value="Genomic_DNA"/>
</dbReference>
<dbReference type="Proteomes" id="UP001155483">
    <property type="component" value="Unassembled WGS sequence"/>
</dbReference>
<sequence length="424" mass="50137">MLQYLGINIKQENQKFYPLAIHYLLAIVIFITLVFGKAFTKYAILPNIYLHDTIILLLCLLGLNKGKIMIRNPEVLIIIALSFIYLIISFLFFRDKPEFYFKMAIRQYGLFIYLAFAYILFNTFYRTKYDIESLLRFIIWIGKVSYFLTWAKILFILFILHSDTQFEFRFYSYIAVLGVITYSSYTLLYKKGINKYLIYLSCLILSLLTKQAAFFLSEVIIGLSYFFFRIKVAHRITFLVIGLICIGLLFLAPDFTDVNVKWRLLYWRHILANAADNYYLFGNGFGMPYMTADYSYYLQNKIQSNIMTPEFNPLARHISPPHNSFLTIIFHIGLLPFFLLLWPIRRIFNLLFIKPFSNDKVLYFLSLTLIGSIVWCSFNVILELPHSAVYFWLIFFTTAFHLRKEFTPTRFIVKSKIPNQDETT</sequence>
<feature type="transmembrane region" description="Helical" evidence="1">
    <location>
        <begin position="75"/>
        <end position="93"/>
    </location>
</feature>
<dbReference type="RefSeq" id="WP_279298289.1">
    <property type="nucleotide sequence ID" value="NZ_JAOTIF010000015.1"/>
</dbReference>
<feature type="transmembrane region" description="Helical" evidence="1">
    <location>
        <begin position="105"/>
        <end position="125"/>
    </location>
</feature>
<feature type="transmembrane region" description="Helical" evidence="1">
    <location>
        <begin position="388"/>
        <end position="406"/>
    </location>
</feature>
<name>A0A9X3BI79_9BACT</name>
<feature type="transmembrane region" description="Helical" evidence="1">
    <location>
        <begin position="16"/>
        <end position="36"/>
    </location>
</feature>
<dbReference type="AlphaFoldDB" id="A0A9X3BI79"/>
<feature type="transmembrane region" description="Helical" evidence="1">
    <location>
        <begin position="232"/>
        <end position="252"/>
    </location>
</feature>
<evidence type="ECO:0000313" key="2">
    <source>
        <dbReference type="EMBL" id="MCU7550852.1"/>
    </source>
</evidence>